<evidence type="ECO:0000313" key="1">
    <source>
        <dbReference type="EMBL" id="MCH1625621.1"/>
    </source>
</evidence>
<proteinExistence type="predicted"/>
<dbReference type="Gene3D" id="3.30.300.20">
    <property type="match status" value="1"/>
</dbReference>
<dbReference type="AlphaFoldDB" id="A0AAW5DYA6"/>
<dbReference type="SUPFAM" id="SSF82784">
    <property type="entry name" value="OsmC-like"/>
    <property type="match status" value="1"/>
</dbReference>
<protein>
    <submittedName>
        <fullName evidence="1">OsmC family protein</fullName>
    </submittedName>
</protein>
<dbReference type="Proteomes" id="UP001431131">
    <property type="component" value="Unassembled WGS sequence"/>
</dbReference>
<dbReference type="InterPro" id="IPR003718">
    <property type="entry name" value="OsmC/Ohr_fam"/>
</dbReference>
<accession>A0AAW5DYA6</accession>
<reference evidence="1" key="1">
    <citation type="submission" date="2022-02" db="EMBL/GenBank/DDBJ databases">
        <title>Fredinandcohnia quinoae sp. nov. isolated from Chenopodium quinoa seeds.</title>
        <authorList>
            <person name="Saati-Santamaria Z."/>
            <person name="Flores-Felix J.D."/>
            <person name="Igual J.M."/>
            <person name="Velazquez E."/>
            <person name="Garcia-Fraile P."/>
            <person name="Martinez-Molina E."/>
        </authorList>
    </citation>
    <scope>NUCLEOTIDE SEQUENCE</scope>
    <source>
        <strain evidence="1">SECRCQ15</strain>
    </source>
</reference>
<comment type="caution">
    <text evidence="1">The sequence shown here is derived from an EMBL/GenBank/DDBJ whole genome shotgun (WGS) entry which is preliminary data.</text>
</comment>
<dbReference type="InterPro" id="IPR036102">
    <property type="entry name" value="OsmC/Ohrsf"/>
</dbReference>
<dbReference type="PANTHER" id="PTHR34352:SF1">
    <property type="entry name" value="PROTEIN YHFA"/>
    <property type="match status" value="1"/>
</dbReference>
<name>A0AAW5DYA6_9BACI</name>
<gene>
    <name evidence="1" type="ORF">MJG50_09790</name>
</gene>
<dbReference type="PANTHER" id="PTHR34352">
    <property type="entry name" value="PROTEIN YHFA"/>
    <property type="match status" value="1"/>
</dbReference>
<dbReference type="EMBL" id="JAKTTI010000012">
    <property type="protein sequence ID" value="MCH1625621.1"/>
    <property type="molecule type" value="Genomic_DNA"/>
</dbReference>
<organism evidence="1 2">
    <name type="scientific">Fredinandcohnia quinoae</name>
    <dbReference type="NCBI Taxonomy" id="2918902"/>
    <lineage>
        <taxon>Bacteria</taxon>
        <taxon>Bacillati</taxon>
        <taxon>Bacillota</taxon>
        <taxon>Bacilli</taxon>
        <taxon>Bacillales</taxon>
        <taxon>Bacillaceae</taxon>
        <taxon>Fredinandcohnia</taxon>
    </lineage>
</organism>
<dbReference type="RefSeq" id="WP_240255266.1">
    <property type="nucleotide sequence ID" value="NZ_JAKTTI010000012.1"/>
</dbReference>
<evidence type="ECO:0000313" key="2">
    <source>
        <dbReference type="Proteomes" id="UP001431131"/>
    </source>
</evidence>
<dbReference type="Pfam" id="PF02566">
    <property type="entry name" value="OsmC"/>
    <property type="match status" value="1"/>
</dbReference>
<keyword evidence="2" id="KW-1185">Reference proteome</keyword>
<sequence length="96" mass="10760">MLEYEIKDGLTSLQTEFHELHISPDPSIGIKPSELLVSSLVGCSSAILTKVLEKKRIKVDSIRVQASMERNPSEANRITKVDIHFIIEGKNISEEK</sequence>
<dbReference type="InterPro" id="IPR015946">
    <property type="entry name" value="KH_dom-like_a/b"/>
</dbReference>